<dbReference type="PROSITE" id="PS00683">
    <property type="entry name" value="RHODANESE_2"/>
    <property type="match status" value="1"/>
</dbReference>
<dbReference type="Gene3D" id="3.40.250.10">
    <property type="entry name" value="Rhodanese-like domain"/>
    <property type="match status" value="2"/>
</dbReference>
<dbReference type="PROSITE" id="PS50206">
    <property type="entry name" value="RHODANESE_3"/>
    <property type="match status" value="2"/>
</dbReference>
<feature type="region of interest" description="Disordered" evidence="4">
    <location>
        <begin position="293"/>
        <end position="324"/>
    </location>
</feature>
<dbReference type="PANTHER" id="PTHR43855">
    <property type="entry name" value="THIOSULFATE SULFURTRANSFERASE"/>
    <property type="match status" value="1"/>
</dbReference>
<reference evidence="6 7" key="1">
    <citation type="journal article" date="2018" name="Syst. Appl. Microbiol.">
        <title>Corynebacterium heidelbergense sp. nov., isolated from the preen glands of Egyptian geese (Alopochen aegyptiacus).</title>
        <authorList>
            <person name="Braun M.S."/>
            <person name="Wang E."/>
            <person name="Zimmermann S."/>
            <person name="Wink M."/>
        </authorList>
    </citation>
    <scope>NUCLEOTIDE SEQUENCE [LARGE SCALE GENOMIC DNA]</scope>
    <source>
        <strain evidence="6 7">647</strain>
    </source>
</reference>
<protein>
    <recommendedName>
        <fullName evidence="3">Sulfurtransferase</fullName>
    </recommendedName>
</protein>
<organism evidence="6 7">
    <name type="scientific">Corynebacterium heidelbergense</name>
    <dbReference type="NCBI Taxonomy" id="2055947"/>
    <lineage>
        <taxon>Bacteria</taxon>
        <taxon>Bacillati</taxon>
        <taxon>Actinomycetota</taxon>
        <taxon>Actinomycetes</taxon>
        <taxon>Mycobacteriales</taxon>
        <taxon>Corynebacteriaceae</taxon>
        <taxon>Corynebacterium</taxon>
    </lineage>
</organism>
<dbReference type="Proteomes" id="UP000251577">
    <property type="component" value="Unassembled WGS sequence"/>
</dbReference>
<accession>A0A364V8C8</accession>
<dbReference type="GO" id="GO:0004792">
    <property type="term" value="F:thiosulfate-cyanide sulfurtransferase activity"/>
    <property type="evidence" value="ECO:0007669"/>
    <property type="project" value="UniProtKB-EC"/>
</dbReference>
<dbReference type="CDD" id="cd01448">
    <property type="entry name" value="TST_Repeat_1"/>
    <property type="match status" value="1"/>
</dbReference>
<keyword evidence="1" id="KW-0677">Repeat</keyword>
<keyword evidence="7" id="KW-1185">Reference proteome</keyword>
<dbReference type="CDD" id="cd01449">
    <property type="entry name" value="TST_Repeat_2"/>
    <property type="match status" value="1"/>
</dbReference>
<dbReference type="InterPro" id="IPR051126">
    <property type="entry name" value="Thiosulfate_sulfurtransferase"/>
</dbReference>
<dbReference type="PANTHER" id="PTHR43855:SF1">
    <property type="entry name" value="THIOSULFATE SULFURTRANSFERASE"/>
    <property type="match status" value="1"/>
</dbReference>
<proteinExistence type="predicted"/>
<evidence type="ECO:0000313" key="7">
    <source>
        <dbReference type="Proteomes" id="UP000251577"/>
    </source>
</evidence>
<dbReference type="EMBL" id="QHCV01000007">
    <property type="protein sequence ID" value="RAV32891.1"/>
    <property type="molecule type" value="Genomic_DNA"/>
</dbReference>
<dbReference type="SUPFAM" id="SSF52821">
    <property type="entry name" value="Rhodanese/Cell cycle control phosphatase"/>
    <property type="match status" value="2"/>
</dbReference>
<dbReference type="Pfam" id="PF00581">
    <property type="entry name" value="Rhodanese"/>
    <property type="match status" value="2"/>
</dbReference>
<comment type="caution">
    <text evidence="6">The sequence shown here is derived from an EMBL/GenBank/DDBJ whole genome shotgun (WGS) entry which is preliminary data.</text>
</comment>
<dbReference type="SMART" id="SM00450">
    <property type="entry name" value="RHOD"/>
    <property type="match status" value="2"/>
</dbReference>
<sequence>MAIERDPSPILEQYANPGKVVTNAWLGAKLGTPGLKVVESDEDSLLYDIGHIPTAVRINWGADLNDPVRRDFVSPRDFADLMDAKGIARDDTVVIYGDQSNLWAAYTLWVFELFGHPDVRLLDGGRDAWMREEKETSYSVPNRPTSGYPVVERLNTQGRIFVDELRESLPELQLIDLREPEDYAGLSARVGACNHPTPTGFSRTGHLPGSVNFALVSALHPNTRFRSRAELQELMRGFDPETATVAYCDNGARAAHLWFVLRYLLGWGNVRVYDGSWIEWGNMIGVPIEVSKREAPVKKSASGRTSPPKAERKKPGGAKRAAKR</sequence>
<evidence type="ECO:0000313" key="6">
    <source>
        <dbReference type="EMBL" id="RAV32891.1"/>
    </source>
</evidence>
<evidence type="ECO:0000256" key="2">
    <source>
        <dbReference type="ARBA" id="ARBA00047549"/>
    </source>
</evidence>
<evidence type="ECO:0000256" key="4">
    <source>
        <dbReference type="SAM" id="MobiDB-lite"/>
    </source>
</evidence>
<dbReference type="AlphaFoldDB" id="A0A364V8C8"/>
<evidence type="ECO:0000256" key="3">
    <source>
        <dbReference type="RuleBase" id="RU000507"/>
    </source>
</evidence>
<feature type="domain" description="Rhodanese" evidence="5">
    <location>
        <begin position="168"/>
        <end position="289"/>
    </location>
</feature>
<name>A0A364V8C8_9CORY</name>
<dbReference type="InterPro" id="IPR001763">
    <property type="entry name" value="Rhodanese-like_dom"/>
</dbReference>
<dbReference type="InterPro" id="IPR001307">
    <property type="entry name" value="Thiosulphate_STrfase_CS"/>
</dbReference>
<gene>
    <name evidence="6" type="ORF">DLJ54_01135</name>
</gene>
<keyword evidence="3 6" id="KW-0808">Transferase</keyword>
<evidence type="ECO:0000256" key="1">
    <source>
        <dbReference type="ARBA" id="ARBA00022737"/>
    </source>
</evidence>
<feature type="domain" description="Rhodanese" evidence="5">
    <location>
        <begin position="31"/>
        <end position="138"/>
    </location>
</feature>
<evidence type="ECO:0000259" key="5">
    <source>
        <dbReference type="PROSITE" id="PS50206"/>
    </source>
</evidence>
<feature type="compositionally biased region" description="Basic residues" evidence="4">
    <location>
        <begin position="315"/>
        <end position="324"/>
    </location>
</feature>
<dbReference type="InterPro" id="IPR036873">
    <property type="entry name" value="Rhodanese-like_dom_sf"/>
</dbReference>
<comment type="catalytic activity">
    <reaction evidence="2">
        <text>thiosulfate + hydrogen cyanide = thiocyanate + sulfite + 2 H(+)</text>
        <dbReference type="Rhea" id="RHEA:16881"/>
        <dbReference type="ChEBI" id="CHEBI:15378"/>
        <dbReference type="ChEBI" id="CHEBI:17359"/>
        <dbReference type="ChEBI" id="CHEBI:18022"/>
        <dbReference type="ChEBI" id="CHEBI:18407"/>
        <dbReference type="ChEBI" id="CHEBI:33542"/>
        <dbReference type="EC" id="2.8.1.1"/>
    </reaction>
</comment>